<evidence type="ECO:0000313" key="1">
    <source>
        <dbReference type="EMBL" id="SVC91566.1"/>
    </source>
</evidence>
<accession>A0A382R1L1</accession>
<reference evidence="1" key="1">
    <citation type="submission" date="2018-05" db="EMBL/GenBank/DDBJ databases">
        <authorList>
            <person name="Lanie J.A."/>
            <person name="Ng W.-L."/>
            <person name="Kazmierczak K.M."/>
            <person name="Andrzejewski T.M."/>
            <person name="Davidsen T.M."/>
            <person name="Wayne K.J."/>
            <person name="Tettelin H."/>
            <person name="Glass J.I."/>
            <person name="Rusch D."/>
            <person name="Podicherti R."/>
            <person name="Tsui H.-C.T."/>
            <person name="Winkler M.E."/>
        </authorList>
    </citation>
    <scope>NUCLEOTIDE SEQUENCE</scope>
</reference>
<protein>
    <submittedName>
        <fullName evidence="1">Uncharacterized protein</fullName>
    </submittedName>
</protein>
<sequence length="28" mass="3184">MLDPEKKLIRRLSLRNGNSNSVVKSTQV</sequence>
<proteinExistence type="predicted"/>
<organism evidence="1">
    <name type="scientific">marine metagenome</name>
    <dbReference type="NCBI Taxonomy" id="408172"/>
    <lineage>
        <taxon>unclassified sequences</taxon>
        <taxon>metagenomes</taxon>
        <taxon>ecological metagenomes</taxon>
    </lineage>
</organism>
<dbReference type="AlphaFoldDB" id="A0A382R1L1"/>
<gene>
    <name evidence="1" type="ORF">METZ01_LOCUS344420</name>
</gene>
<feature type="non-terminal residue" evidence="1">
    <location>
        <position position="28"/>
    </location>
</feature>
<name>A0A382R1L1_9ZZZZ</name>
<dbReference type="EMBL" id="UINC01118443">
    <property type="protein sequence ID" value="SVC91566.1"/>
    <property type="molecule type" value="Genomic_DNA"/>
</dbReference>